<comment type="catalytic activity">
    <reaction evidence="1 7">
        <text>2-C-methyl-D-erythritol 4-phosphate + CTP + H(+) = 4-CDP-2-C-methyl-D-erythritol + diphosphate</text>
        <dbReference type="Rhea" id="RHEA:13429"/>
        <dbReference type="ChEBI" id="CHEBI:15378"/>
        <dbReference type="ChEBI" id="CHEBI:33019"/>
        <dbReference type="ChEBI" id="CHEBI:37563"/>
        <dbReference type="ChEBI" id="CHEBI:57823"/>
        <dbReference type="ChEBI" id="CHEBI:58262"/>
        <dbReference type="EC" id="2.7.7.60"/>
    </reaction>
</comment>
<accession>A0A0N9YM27</accession>
<dbReference type="InterPro" id="IPR001228">
    <property type="entry name" value="IspD"/>
</dbReference>
<dbReference type="InterPro" id="IPR018294">
    <property type="entry name" value="ISPD_synthase_CS"/>
</dbReference>
<dbReference type="UniPathway" id="UPA00056">
    <property type="reaction ID" value="UER00093"/>
</dbReference>
<evidence type="ECO:0000256" key="3">
    <source>
        <dbReference type="ARBA" id="ARBA00009789"/>
    </source>
</evidence>
<dbReference type="KEGG" id="mft:XA26_54200"/>
<dbReference type="STRING" id="1766.XA26_54200"/>
<evidence type="ECO:0000256" key="6">
    <source>
        <dbReference type="ARBA" id="ARBA00023229"/>
    </source>
</evidence>
<dbReference type="AlphaFoldDB" id="A0A0N9YM27"/>
<dbReference type="FunFam" id="3.90.550.10:FF:000003">
    <property type="entry name" value="2-C-methyl-D-erythritol 4-phosphate cytidylyltransferase"/>
    <property type="match status" value="1"/>
</dbReference>
<dbReference type="InterPro" id="IPR029044">
    <property type="entry name" value="Nucleotide-diphossugar_trans"/>
</dbReference>
<feature type="site" description="Positions MEP for the nucleophilic attack" evidence="7">
    <location>
        <position position="151"/>
    </location>
</feature>
<reference evidence="8 9" key="1">
    <citation type="journal article" date="2015" name="MBio">
        <title>Enzymatic Degradation of Phenazines Can Generate Energy and Protect Sensitive Organisms from Toxicity.</title>
        <authorList>
            <person name="Costa K.C."/>
            <person name="Bergkessel M."/>
            <person name="Saunders S."/>
            <person name="Korlach J."/>
            <person name="Newman D.K."/>
        </authorList>
    </citation>
    <scope>NUCLEOTIDE SEQUENCE [LARGE SCALE GENOMIC DNA]</scope>
    <source>
        <strain evidence="8 9">CT6</strain>
    </source>
</reference>
<dbReference type="PANTHER" id="PTHR32125:SF4">
    <property type="entry name" value="2-C-METHYL-D-ERYTHRITOL 4-PHOSPHATE CYTIDYLYLTRANSFERASE, CHLOROPLASTIC"/>
    <property type="match status" value="1"/>
</dbReference>
<feature type="site" description="Positions MEP for the nucleophilic attack" evidence="7">
    <location>
        <position position="205"/>
    </location>
</feature>
<evidence type="ECO:0000256" key="7">
    <source>
        <dbReference type="HAMAP-Rule" id="MF_00108"/>
    </source>
</evidence>
<evidence type="ECO:0000256" key="5">
    <source>
        <dbReference type="ARBA" id="ARBA00022695"/>
    </source>
</evidence>
<comment type="function">
    <text evidence="7">Catalyzes the formation of 4-diphosphocytidyl-2-C-methyl-D-erythritol from CTP and 2-C-methyl-D-erythritol 4-phosphate (MEP).</text>
</comment>
<keyword evidence="4 7" id="KW-0808">Transferase</keyword>
<dbReference type="NCBIfam" id="TIGR00453">
    <property type="entry name" value="ispD"/>
    <property type="match status" value="1"/>
</dbReference>
<dbReference type="HAMAP" id="MF_00108">
    <property type="entry name" value="IspD"/>
    <property type="match status" value="1"/>
</dbReference>
<dbReference type="EC" id="2.7.7.60" evidence="7"/>
<evidence type="ECO:0000256" key="2">
    <source>
        <dbReference type="ARBA" id="ARBA00004787"/>
    </source>
</evidence>
<keyword evidence="9" id="KW-1185">Reference proteome</keyword>
<keyword evidence="6 7" id="KW-0414">Isoprene biosynthesis</keyword>
<name>A0A0N9YM27_MYCFO</name>
<evidence type="ECO:0000313" key="8">
    <source>
        <dbReference type="EMBL" id="ALI29212.1"/>
    </source>
</evidence>
<dbReference type="SUPFAM" id="SSF53448">
    <property type="entry name" value="Nucleotide-diphospho-sugar transferases"/>
    <property type="match status" value="1"/>
</dbReference>
<dbReference type="InterPro" id="IPR050088">
    <property type="entry name" value="IspD/TarI_cytidylyltransf_bact"/>
</dbReference>
<evidence type="ECO:0000256" key="1">
    <source>
        <dbReference type="ARBA" id="ARBA00001282"/>
    </source>
</evidence>
<evidence type="ECO:0000313" key="9">
    <source>
        <dbReference type="Proteomes" id="UP000057134"/>
    </source>
</evidence>
<dbReference type="Gene3D" id="3.90.550.10">
    <property type="entry name" value="Spore Coat Polysaccharide Biosynthesis Protein SpsA, Chain A"/>
    <property type="match status" value="1"/>
</dbReference>
<feature type="site" description="Transition state stabilizer" evidence="7">
    <location>
        <position position="24"/>
    </location>
</feature>
<keyword evidence="5 7" id="KW-0548">Nucleotidyltransferase</keyword>
<dbReference type="PROSITE" id="PS01295">
    <property type="entry name" value="ISPD"/>
    <property type="match status" value="1"/>
</dbReference>
<dbReference type="CDD" id="cd02516">
    <property type="entry name" value="CDP-ME_synthetase"/>
    <property type="match status" value="1"/>
</dbReference>
<protein>
    <recommendedName>
        <fullName evidence="7">2-C-methyl-D-erythritol 4-phosphate cytidylyltransferase</fullName>
        <ecNumber evidence="7">2.7.7.60</ecNumber>
    </recommendedName>
    <alternativeName>
        <fullName evidence="7">4-diphosphocytidyl-2C-methyl-D-erythritol synthase</fullName>
    </alternativeName>
    <alternativeName>
        <fullName evidence="7">MEP cytidylyltransferase</fullName>
        <shortName evidence="7">MCT</shortName>
    </alternativeName>
</protein>
<proteinExistence type="inferred from homology"/>
<dbReference type="Pfam" id="PF01128">
    <property type="entry name" value="IspD"/>
    <property type="match status" value="1"/>
</dbReference>
<dbReference type="PATRIC" id="fig|1766.6.peg.5392"/>
<dbReference type="GO" id="GO:0050518">
    <property type="term" value="F:2-C-methyl-D-erythritol 4-phosphate cytidylyltransferase activity"/>
    <property type="evidence" value="ECO:0007669"/>
    <property type="project" value="UniProtKB-UniRule"/>
</dbReference>
<dbReference type="InterPro" id="IPR034683">
    <property type="entry name" value="IspD/TarI"/>
</dbReference>
<feature type="site" description="Transition state stabilizer" evidence="7">
    <location>
        <position position="17"/>
    </location>
</feature>
<organism evidence="8 9">
    <name type="scientific">Mycolicibacterium fortuitum</name>
    <name type="common">Mycobacterium fortuitum</name>
    <dbReference type="NCBI Taxonomy" id="1766"/>
    <lineage>
        <taxon>Bacteria</taxon>
        <taxon>Bacillati</taxon>
        <taxon>Actinomycetota</taxon>
        <taxon>Actinomycetes</taxon>
        <taxon>Mycobacteriales</taxon>
        <taxon>Mycobacteriaceae</taxon>
        <taxon>Mycolicibacterium</taxon>
    </lineage>
</organism>
<dbReference type="GO" id="GO:0019288">
    <property type="term" value="P:isopentenyl diphosphate biosynthetic process, methylerythritol 4-phosphate pathway"/>
    <property type="evidence" value="ECO:0007669"/>
    <property type="project" value="UniProtKB-UniRule"/>
</dbReference>
<comment type="pathway">
    <text evidence="2 7">Isoprenoid biosynthesis; isopentenyl diphosphate biosynthesis via DXP pathway; isopentenyl diphosphate from 1-deoxy-D-xylulose 5-phosphate: step 2/6.</text>
</comment>
<dbReference type="Proteomes" id="UP000057134">
    <property type="component" value="Chromosome"/>
</dbReference>
<evidence type="ECO:0000256" key="4">
    <source>
        <dbReference type="ARBA" id="ARBA00022679"/>
    </source>
</evidence>
<dbReference type="EMBL" id="CP011269">
    <property type="protein sequence ID" value="ALI29212.1"/>
    <property type="molecule type" value="Genomic_DNA"/>
</dbReference>
<gene>
    <name evidence="7" type="primary">ispD</name>
    <name evidence="8" type="ORF">XA26_54200</name>
</gene>
<sequence>MVATTVAVVPAAGSGERLGAGRPKAFVNLGDKPLLEHALDGLLASGVIDKVVVAVPPALTDEATLVFGGRAQIVAGGADRTESVALALAAAGEPDFVLVHDAARALTPPSLIARVVAALADGHAAVVPGLPLADTIKAVDANGAVLGTPERAGLRAVQTPQGFRADVLGRAYQRAGAGVVTDDASLVEQIGTPVQVVEGDPMAFKITTPLDLLLAEAVMARGAC</sequence>
<dbReference type="PANTHER" id="PTHR32125">
    <property type="entry name" value="2-C-METHYL-D-ERYTHRITOL 4-PHOSPHATE CYTIDYLYLTRANSFERASE, CHLOROPLASTIC"/>
    <property type="match status" value="1"/>
</dbReference>
<comment type="similarity">
    <text evidence="3 7">Belongs to the IspD/TarI cytidylyltransferase family. IspD subfamily.</text>
</comment>